<dbReference type="CDD" id="cd02120">
    <property type="entry name" value="PA_subtilisin_like"/>
    <property type="match status" value="1"/>
</dbReference>
<dbReference type="Pfam" id="PF00082">
    <property type="entry name" value="Peptidase_S8"/>
    <property type="match status" value="1"/>
</dbReference>
<evidence type="ECO:0000256" key="4">
    <source>
        <dbReference type="ARBA" id="ARBA00022801"/>
    </source>
</evidence>
<evidence type="ECO:0000256" key="8">
    <source>
        <dbReference type="PROSITE-ProRule" id="PRU01240"/>
    </source>
</evidence>
<dbReference type="GO" id="GO:0004252">
    <property type="term" value="F:serine-type endopeptidase activity"/>
    <property type="evidence" value="ECO:0007669"/>
    <property type="project" value="UniProtKB-UniRule"/>
</dbReference>
<evidence type="ECO:0000256" key="2">
    <source>
        <dbReference type="ARBA" id="ARBA00022670"/>
    </source>
</evidence>
<name>A0A3P5YZI6_BRACM</name>
<keyword evidence="6" id="KW-0325">Glycoprotein</keyword>
<feature type="domain" description="Inhibitor I9" evidence="11">
    <location>
        <begin position="295"/>
        <end position="372"/>
    </location>
</feature>
<dbReference type="Pfam" id="PF05922">
    <property type="entry name" value="Inhibitor_I9"/>
    <property type="match status" value="2"/>
</dbReference>
<dbReference type="SUPFAM" id="SSF52743">
    <property type="entry name" value="Subtilisin-like"/>
    <property type="match status" value="2"/>
</dbReference>
<keyword evidence="4 8" id="KW-0378">Hydrolase</keyword>
<evidence type="ECO:0000259" key="11">
    <source>
        <dbReference type="Pfam" id="PF05922"/>
    </source>
</evidence>
<dbReference type="InterPro" id="IPR041469">
    <property type="entry name" value="Subtilisin-like_FN3"/>
</dbReference>
<dbReference type="Gene3D" id="3.40.50.200">
    <property type="entry name" value="Peptidase S8/S53 domain"/>
    <property type="match status" value="2"/>
</dbReference>
<dbReference type="InterPro" id="IPR000209">
    <property type="entry name" value="Peptidase_S8/S53_dom"/>
</dbReference>
<dbReference type="Gene3D" id="2.60.40.2310">
    <property type="match status" value="1"/>
</dbReference>
<dbReference type="CDD" id="cd04852">
    <property type="entry name" value="Peptidases_S8_3"/>
    <property type="match status" value="1"/>
</dbReference>
<dbReference type="InterPro" id="IPR034197">
    <property type="entry name" value="Peptidases_S8_3"/>
</dbReference>
<feature type="domain" description="Subtilisin-like protease fibronectin type-III" evidence="12">
    <location>
        <begin position="881"/>
        <end position="980"/>
    </location>
</feature>
<feature type="active site" description="Charge relay system" evidence="7 8">
    <location>
        <position position="458"/>
    </location>
</feature>
<evidence type="ECO:0000259" key="12">
    <source>
        <dbReference type="Pfam" id="PF17766"/>
    </source>
</evidence>
<keyword evidence="5 8" id="KW-0720">Serine protease</keyword>
<proteinExistence type="inferred from homology"/>
<dbReference type="AlphaFoldDB" id="A0A3P5YZI6"/>
<dbReference type="Pfam" id="PF17766">
    <property type="entry name" value="fn3_6"/>
    <property type="match status" value="1"/>
</dbReference>
<evidence type="ECO:0000259" key="10">
    <source>
        <dbReference type="Pfam" id="PF00082"/>
    </source>
</evidence>
<dbReference type="EMBL" id="LR031569">
    <property type="protein sequence ID" value="VDC68775.1"/>
    <property type="molecule type" value="Genomic_DNA"/>
</dbReference>
<sequence length="982" mass="103983">MASLGLILFLSSVLLMSLCQLPTATEDDRKASHCCYIYVYIAYMGALPEKASYSPMSHHQNILQEVIELSSVEDSLVRSYGRSFNGFAAKLTESERDKLAGMEGVVSVFPDTLYKPLTTRSYEFMGLGDKSKRVPNIETDIIVGVIDHGIWPESKSFSDEGIGPIPKKWKGVCAGGTNFTCNTKVIGARYYVQDSARDKDSHGSHTASTAAGNIVEGVSMNGLAKGTARGVLGRIAIYRVCEPVGCNGASVLAAFDDAIADGVDVITISLGGVVLDLYVDPIAIGSFHAMTRGIVYIAYMGALPEKASYSPMSHHQNILQEVIESSSVEDSLVRSYGRSFNGFAAKLTESERDKLAGMDGVVSVFPNTVYKLLTTRSYEFMGLGDKSKHVPEVETDIIVGVLDGGIWPESKSFSDEGIGPIPKKWKGICAGGTNFTCNKKLIGARHYVQDSARDKDSHGSHTASTAAGNIVEGVSMNGLAKGTARGGVPLGRIAIYRVCEPAGCNAASLLGAFDDAIADGVDVITISIGGGVVKVDVDPIAIGSFHAMTKGIVTTASSGNDGSKLGNARNVAPWIISVAAGYTDRKFVTTVVNGDAIALPGKSINDFDLEGQMYTLAYGKTASNNCTEEQARRCASGCLNTVQGKIVVCDTWNNVMESREAGAVGTILHINVVDIPGPDPIPVAVLNDTNYEAFRSYVLTSPNPRGTILRSKTVKDNDAPFVASFSSRGPNSLFSDIMKPDITAPGVNILAAYSPMSPTAVPGQSMDYYFMSGTSMACPHVGGVAAYIKTFHPDWSPSAVKSAIMTTAWPMNASKNAEAEFAYGSGHVNPTAAVNPGLVYEISKEDYLNMLCSLDYSADGISILAGGDFTCSEESKVTVRDLNYPSMTAKVSASSSSDITFSRTVTNVGKDGSTYKAKLSGDPKLNINVDPETLSFESSGDKKSFTVTVSGNSLAGISGIVSASLVWSDGSHNVRSPIVVYT</sequence>
<dbReference type="GO" id="GO:0006508">
    <property type="term" value="P:proteolysis"/>
    <property type="evidence" value="ECO:0007669"/>
    <property type="project" value="UniProtKB-KW"/>
</dbReference>
<feature type="chain" id="PRO_5017962895" evidence="9">
    <location>
        <begin position="25"/>
        <end position="982"/>
    </location>
</feature>
<dbReference type="PRINTS" id="PR00723">
    <property type="entry name" value="SUBTILISIN"/>
</dbReference>
<evidence type="ECO:0000256" key="6">
    <source>
        <dbReference type="ARBA" id="ARBA00023180"/>
    </source>
</evidence>
<evidence type="ECO:0000313" key="13">
    <source>
        <dbReference type="EMBL" id="VDC68775.1"/>
    </source>
</evidence>
<keyword evidence="2 8" id="KW-0645">Protease</keyword>
<keyword evidence="3 9" id="KW-0732">Signal</keyword>
<evidence type="ECO:0000256" key="9">
    <source>
        <dbReference type="SAM" id="SignalP"/>
    </source>
</evidence>
<dbReference type="InterPro" id="IPR037045">
    <property type="entry name" value="S8pro/Inhibitor_I9_sf"/>
</dbReference>
<dbReference type="PROSITE" id="PS51892">
    <property type="entry name" value="SUBTILASE"/>
    <property type="match status" value="1"/>
</dbReference>
<feature type="domain" description="Peptidase S8/S53" evidence="10">
    <location>
        <begin position="396"/>
        <end position="826"/>
    </location>
</feature>
<feature type="domain" description="Inhibitor I9" evidence="11">
    <location>
        <begin position="39"/>
        <end position="115"/>
    </location>
</feature>
<organism evidence="13">
    <name type="scientific">Brassica campestris</name>
    <name type="common">Field mustard</name>
    <dbReference type="NCBI Taxonomy" id="3711"/>
    <lineage>
        <taxon>Eukaryota</taxon>
        <taxon>Viridiplantae</taxon>
        <taxon>Streptophyta</taxon>
        <taxon>Embryophyta</taxon>
        <taxon>Tracheophyta</taxon>
        <taxon>Spermatophyta</taxon>
        <taxon>Magnoliopsida</taxon>
        <taxon>eudicotyledons</taxon>
        <taxon>Gunneridae</taxon>
        <taxon>Pentapetalae</taxon>
        <taxon>rosids</taxon>
        <taxon>malvids</taxon>
        <taxon>Brassicales</taxon>
        <taxon>Brassicaceae</taxon>
        <taxon>Brassiceae</taxon>
        <taxon>Brassica</taxon>
    </lineage>
</organism>
<dbReference type="InterPro" id="IPR045051">
    <property type="entry name" value="SBT"/>
</dbReference>
<gene>
    <name evidence="13" type="ORF">BRAA06T27315Z</name>
</gene>
<dbReference type="InterPro" id="IPR010259">
    <property type="entry name" value="S8pro/Inhibitor_I9"/>
</dbReference>
<dbReference type="FunFam" id="2.60.40.2310:FF:000001">
    <property type="entry name" value="Subtilisin-like protease SBT1.5"/>
    <property type="match status" value="1"/>
</dbReference>
<comment type="similarity">
    <text evidence="1 8">Belongs to the peptidase S8 family.</text>
</comment>
<dbReference type="Gene3D" id="3.30.70.80">
    <property type="entry name" value="Peptidase S8 propeptide/proteinase inhibitor I9"/>
    <property type="match status" value="1"/>
</dbReference>
<protein>
    <submittedName>
        <fullName evidence="13">Uncharacterized protein</fullName>
    </submittedName>
</protein>
<evidence type="ECO:0000256" key="3">
    <source>
        <dbReference type="ARBA" id="ARBA00022729"/>
    </source>
</evidence>
<feature type="active site" description="Charge relay system" evidence="7 8">
    <location>
        <position position="403"/>
    </location>
</feature>
<accession>A0A3P5YZI6</accession>
<feature type="active site" description="Charge relay system" evidence="7 8">
    <location>
        <position position="775"/>
    </location>
</feature>
<evidence type="ECO:0000256" key="5">
    <source>
        <dbReference type="ARBA" id="ARBA00022825"/>
    </source>
</evidence>
<dbReference type="Gene3D" id="3.50.30.30">
    <property type="match status" value="1"/>
</dbReference>
<evidence type="ECO:0000256" key="7">
    <source>
        <dbReference type="PIRSR" id="PIRSR615500-1"/>
    </source>
</evidence>
<evidence type="ECO:0000256" key="1">
    <source>
        <dbReference type="ARBA" id="ARBA00011073"/>
    </source>
</evidence>
<dbReference type="InterPro" id="IPR015500">
    <property type="entry name" value="Peptidase_S8_subtilisin-rel"/>
</dbReference>
<dbReference type="PANTHER" id="PTHR10795">
    <property type="entry name" value="PROPROTEIN CONVERTASE SUBTILISIN/KEXIN"/>
    <property type="match status" value="1"/>
</dbReference>
<feature type="signal peptide" evidence="9">
    <location>
        <begin position="1"/>
        <end position="24"/>
    </location>
</feature>
<dbReference type="InterPro" id="IPR036852">
    <property type="entry name" value="Peptidase_S8/S53_dom_sf"/>
</dbReference>
<reference evidence="13" key="1">
    <citation type="submission" date="2018-11" db="EMBL/GenBank/DDBJ databases">
        <authorList>
            <consortium name="Genoscope - CEA"/>
            <person name="William W."/>
        </authorList>
    </citation>
    <scope>NUCLEOTIDE SEQUENCE</scope>
</reference>